<dbReference type="PANTHER" id="PTHR33227">
    <property type="entry name" value="STIGMA-SPECIFIC STIG1-LIKE PROTEIN 3"/>
    <property type="match status" value="1"/>
</dbReference>
<dbReference type="OrthoDB" id="1841769at2759"/>
<proteinExistence type="inferred from homology"/>
<evidence type="ECO:0000313" key="4">
    <source>
        <dbReference type="Proteomes" id="UP000596660"/>
    </source>
</evidence>
<dbReference type="Gramene" id="AUR62020398-RA">
    <property type="protein sequence ID" value="AUR62020398-RA:cds"/>
    <property type="gene ID" value="AUR62020398"/>
</dbReference>
<dbReference type="Proteomes" id="UP000596660">
    <property type="component" value="Unplaced"/>
</dbReference>
<dbReference type="InterPro" id="IPR006969">
    <property type="entry name" value="Stig-like"/>
</dbReference>
<sequence length="156" mass="17621">MSSRMMKTVVKAFALIAITMLIVTIAFNSISIKYEQQDHPNGEKDNIAFPSRRVSRFLAESDYNRHGRSLKPADHCHKDYAVCDAMYGKNFTCCGNKCFDLTINKNCGACHNKCKFTDECCDGKCVDKTYDKRHCGRCNNKCLPGQLCVYGLCDYA</sequence>
<dbReference type="OMA" id="ATMACCN"/>
<reference evidence="3" key="1">
    <citation type="journal article" date="2017" name="Nature">
        <title>The genome of Chenopodium quinoa.</title>
        <authorList>
            <person name="Jarvis D.E."/>
            <person name="Ho Y.S."/>
            <person name="Lightfoot D.J."/>
            <person name="Schmoeckel S.M."/>
            <person name="Li B."/>
            <person name="Borm T.J.A."/>
            <person name="Ohyanagi H."/>
            <person name="Mineta K."/>
            <person name="Michell C.T."/>
            <person name="Saber N."/>
            <person name="Kharbatia N.M."/>
            <person name="Rupper R.R."/>
            <person name="Sharp A.R."/>
            <person name="Dally N."/>
            <person name="Boughton B.A."/>
            <person name="Woo Y.H."/>
            <person name="Gao G."/>
            <person name="Schijlen E.G.W.M."/>
            <person name="Guo X."/>
            <person name="Momin A.A."/>
            <person name="Negrao S."/>
            <person name="Al-Babili S."/>
            <person name="Gehring C."/>
            <person name="Roessner U."/>
            <person name="Jung C."/>
            <person name="Murphy K."/>
            <person name="Arold S.T."/>
            <person name="Gojobori T."/>
            <person name="van der Linden C.G."/>
            <person name="van Loo E.N."/>
            <person name="Jellen E.N."/>
            <person name="Maughan P.J."/>
            <person name="Tester M."/>
        </authorList>
    </citation>
    <scope>NUCLEOTIDE SEQUENCE [LARGE SCALE GENOMIC DNA]</scope>
    <source>
        <strain evidence="3">cv. PI 614886</strain>
    </source>
</reference>
<protein>
    <recommendedName>
        <fullName evidence="5">Stigma-specific Stig1 family protein</fullName>
    </recommendedName>
</protein>
<comment type="similarity">
    <text evidence="1">Belongs to the STIG1 family.</text>
</comment>
<dbReference type="RefSeq" id="XP_021755485.1">
    <property type="nucleotide sequence ID" value="XM_021899793.1"/>
</dbReference>
<evidence type="ECO:0000256" key="1">
    <source>
        <dbReference type="ARBA" id="ARBA00006010"/>
    </source>
</evidence>
<name>A0A803LY47_CHEQI</name>
<keyword evidence="2" id="KW-0732">Signal</keyword>
<organism evidence="3 4">
    <name type="scientific">Chenopodium quinoa</name>
    <name type="common">Quinoa</name>
    <dbReference type="NCBI Taxonomy" id="63459"/>
    <lineage>
        <taxon>Eukaryota</taxon>
        <taxon>Viridiplantae</taxon>
        <taxon>Streptophyta</taxon>
        <taxon>Embryophyta</taxon>
        <taxon>Tracheophyta</taxon>
        <taxon>Spermatophyta</taxon>
        <taxon>Magnoliopsida</taxon>
        <taxon>eudicotyledons</taxon>
        <taxon>Gunneridae</taxon>
        <taxon>Pentapetalae</taxon>
        <taxon>Caryophyllales</taxon>
        <taxon>Chenopodiaceae</taxon>
        <taxon>Chenopodioideae</taxon>
        <taxon>Atripliceae</taxon>
        <taxon>Chenopodium</taxon>
    </lineage>
</organism>
<evidence type="ECO:0000313" key="3">
    <source>
        <dbReference type="EnsemblPlants" id="AUR62020398-RA:cds"/>
    </source>
</evidence>
<dbReference type="Pfam" id="PF04885">
    <property type="entry name" value="Stig1"/>
    <property type="match status" value="1"/>
</dbReference>
<dbReference type="PANTHER" id="PTHR33227:SF18">
    <property type="entry name" value="STIGMA-SPECIFIC STIG1-LIKE PROTEIN 3"/>
    <property type="match status" value="1"/>
</dbReference>
<dbReference type="KEGG" id="cqi:110720750"/>
<keyword evidence="4" id="KW-1185">Reference proteome</keyword>
<dbReference type="GeneID" id="110720750"/>
<dbReference type="EnsemblPlants" id="AUR62020398-RA">
    <property type="protein sequence ID" value="AUR62020398-RA:cds"/>
    <property type="gene ID" value="AUR62020398"/>
</dbReference>
<evidence type="ECO:0008006" key="5">
    <source>
        <dbReference type="Google" id="ProtNLM"/>
    </source>
</evidence>
<gene>
    <name evidence="3" type="primary">LOC110720750</name>
</gene>
<accession>A0A803LY47</accession>
<evidence type="ECO:0000256" key="2">
    <source>
        <dbReference type="ARBA" id="ARBA00022729"/>
    </source>
</evidence>
<reference evidence="3" key="2">
    <citation type="submission" date="2021-03" db="UniProtKB">
        <authorList>
            <consortium name="EnsemblPlants"/>
        </authorList>
    </citation>
    <scope>IDENTIFICATION</scope>
</reference>
<dbReference type="AlphaFoldDB" id="A0A803LY47"/>